<dbReference type="InterPro" id="IPR013087">
    <property type="entry name" value="Znf_C2H2_type"/>
</dbReference>
<dbReference type="GO" id="GO:0008270">
    <property type="term" value="F:zinc ion binding"/>
    <property type="evidence" value="ECO:0007669"/>
    <property type="project" value="UniProtKB-KW"/>
</dbReference>
<sequence>MWEEKQRLKIPEPPPRPGRKLRDRSPRTPKIPSLKIPTPKIPPIQRSPEQPPRRGQERSVPQDADPEPCCVLLVSNLPAKGCWQEELCNLARPFGGLRDLLLLSSHKKAYLEIPQRAAESMVKFYGFFPMCLDGNQLRIRPEPRHQDLRDEEAIFLSLIKDSDPKVDTSSLRSHLVHLGNLPAEGFRELELVCAGLRFGKVEHYAVLSNRRRAILQLDSPKSARSMYSFLQQYPYSIGDHTLTCSLSSHGEIPEAETGKREVKREDGSKGSSGLKKNPEVSGTVQKTAGNPSGEARKGQIPTPSVPEEIPAGQLEIPEPQPGGTARESPAGMDVEGLDPGIPVDPAGSKSPGVRSEEKAAPLSGAEMDKARDEPELEIQKKDEERSAPAMEPLESSSKAMPAAGGTPGAIPGTSPSSEEVPAVSPAVTQPSMELAAPEKTPVPEAGKSSHETSTERKAVPKTVDAPGKKLDVAGAEREAIAEESVLKVGENPGKIWGKAGIELEKTPGKTPSKGGENSGNAGGEIHVGSSVKISQNKGTGAAKSDESRAAAPVNPACIGKTLLKAVVSVPDILKQRIPVTITEPSLGRVGEQKIPPKAGLEKKIPPKTMAQPGAGNSQWKGNGNCGVDAQGDGGKSSSQQEKDSQLESRASCKQSQQGESGTAGTREDPSGNQAPGGSGAAAGKSGAGSAGKQKEEEELFPFNLDEFVTVDEVLEEAESPVMPRRNPPRGKRKEAPKANPSEPASKKRKGKSCGAEGELSFVTLDEIGEEEDAPVPLPGVDPQGLVVVDEVVEEEELSEAVKDPQALLTLDEISEQEEPGSHRNGPRVEFEERDLKAEPLVTVDEIGEVEELPLNEPAELSATEEGKTNPGDCVASQVPDDPNALVTVDEIQEDNEDNPLVTLDEVNEDEDDFLADFNHLKEELNFVTVDEVGDEEEENTFPGKNLPEDEDDEDIVAVAGPEEMGILGDTNPEDEMAEISKPKAAQVGSEDAEPKSQQKKTTFPGVPKTQSTPKALDILVPKAGFFCQICSLFYADEPSMINHCRTPLHRQNMEKFMAKQQDSGGEEPSSR</sequence>
<evidence type="ECO:0000256" key="1">
    <source>
        <dbReference type="ARBA" id="ARBA00004123"/>
    </source>
</evidence>
<dbReference type="SUPFAM" id="SSF54928">
    <property type="entry name" value="RNA-binding domain, RBD"/>
    <property type="match status" value="2"/>
</dbReference>
<keyword evidence="2" id="KW-0479">Metal-binding</keyword>
<dbReference type="GO" id="GO:0003676">
    <property type="term" value="F:nucleic acid binding"/>
    <property type="evidence" value="ECO:0007669"/>
    <property type="project" value="InterPro"/>
</dbReference>
<feature type="region of interest" description="Disordered" evidence="6">
    <location>
        <begin position="583"/>
        <end position="757"/>
    </location>
</feature>
<feature type="region of interest" description="Disordered" evidence="6">
    <location>
        <begin position="250"/>
        <end position="470"/>
    </location>
</feature>
<dbReference type="InParanoid" id="A0A674HQV6"/>
<feature type="compositionally biased region" description="Acidic residues" evidence="6">
    <location>
        <begin position="708"/>
        <end position="718"/>
    </location>
</feature>
<dbReference type="Gene3D" id="3.30.70.330">
    <property type="match status" value="2"/>
</dbReference>
<evidence type="ECO:0000256" key="3">
    <source>
        <dbReference type="ARBA" id="ARBA00022771"/>
    </source>
</evidence>
<protein>
    <recommendedName>
        <fullName evidence="7">Matrin-type domain-containing protein</fullName>
    </recommendedName>
</protein>
<evidence type="ECO:0000313" key="8">
    <source>
        <dbReference type="Ensembl" id="ENSTGUP00000036676.1"/>
    </source>
</evidence>
<keyword evidence="9" id="KW-1185">Reference proteome</keyword>
<feature type="compositionally biased region" description="Basic and acidic residues" evidence="6">
    <location>
        <begin position="256"/>
        <end position="268"/>
    </location>
</feature>
<dbReference type="OMA" id="HRNGPRV"/>
<feature type="region of interest" description="Disordered" evidence="6">
    <location>
        <begin position="1"/>
        <end position="64"/>
    </location>
</feature>
<dbReference type="InterPro" id="IPR000690">
    <property type="entry name" value="Matrin/U1-C_Znf_C2H2"/>
</dbReference>
<evidence type="ECO:0000256" key="4">
    <source>
        <dbReference type="ARBA" id="ARBA00022833"/>
    </source>
</evidence>
<keyword evidence="4" id="KW-0862">Zinc</keyword>
<feature type="compositionally biased region" description="Basic and acidic residues" evidence="6">
    <location>
        <begin position="366"/>
        <end position="386"/>
    </location>
</feature>
<evidence type="ECO:0000256" key="5">
    <source>
        <dbReference type="ARBA" id="ARBA00023242"/>
    </source>
</evidence>
<dbReference type="PROSITE" id="PS00028">
    <property type="entry name" value="ZINC_FINGER_C2H2_1"/>
    <property type="match status" value="1"/>
</dbReference>
<feature type="compositionally biased region" description="Basic and acidic residues" evidence="6">
    <location>
        <begin position="447"/>
        <end position="458"/>
    </location>
</feature>
<dbReference type="SMART" id="SM00451">
    <property type="entry name" value="ZnF_U1"/>
    <property type="match status" value="1"/>
</dbReference>
<keyword evidence="5" id="KW-0539">Nucleus</keyword>
<comment type="subcellular location">
    <subcellularLocation>
        <location evidence="1">Nucleus</location>
    </subcellularLocation>
</comment>
<feature type="region of interest" description="Disordered" evidence="6">
    <location>
        <begin position="497"/>
        <end position="550"/>
    </location>
</feature>
<dbReference type="InterPro" id="IPR003604">
    <property type="entry name" value="Matrin/U1-like-C_Znf_C2H2"/>
</dbReference>
<evidence type="ECO:0000256" key="2">
    <source>
        <dbReference type="ARBA" id="ARBA00022723"/>
    </source>
</evidence>
<feature type="compositionally biased region" description="Polar residues" evidence="6">
    <location>
        <begin position="280"/>
        <end position="290"/>
    </location>
</feature>
<feature type="domain" description="Matrin-type" evidence="7">
    <location>
        <begin position="1025"/>
        <end position="1055"/>
    </location>
</feature>
<feature type="compositionally biased region" description="Gly residues" evidence="6">
    <location>
        <begin position="674"/>
        <end position="689"/>
    </location>
</feature>
<reference evidence="8" key="2">
    <citation type="submission" date="2025-08" db="UniProtKB">
        <authorList>
            <consortium name="Ensembl"/>
        </authorList>
    </citation>
    <scope>IDENTIFICATION</scope>
</reference>
<evidence type="ECO:0000256" key="6">
    <source>
        <dbReference type="SAM" id="MobiDB-lite"/>
    </source>
</evidence>
<dbReference type="PANTHER" id="PTHR15592">
    <property type="entry name" value="MATRIN 3/NUCLEAR PROTEIN 220-RELATED"/>
    <property type="match status" value="1"/>
</dbReference>
<feature type="compositionally biased region" description="Low complexity" evidence="6">
    <location>
        <begin position="399"/>
        <end position="427"/>
    </location>
</feature>
<accession>A0A674HQV6</accession>
<evidence type="ECO:0000313" key="9">
    <source>
        <dbReference type="Proteomes" id="UP000007754"/>
    </source>
</evidence>
<dbReference type="Ensembl" id="ENSTGUT00000037837.1">
    <property type="protein sequence ID" value="ENSTGUP00000036676.1"/>
    <property type="gene ID" value="ENSTGUG00000019911.1"/>
</dbReference>
<proteinExistence type="predicted"/>
<evidence type="ECO:0000259" key="7">
    <source>
        <dbReference type="PROSITE" id="PS50171"/>
    </source>
</evidence>
<reference evidence="8" key="3">
    <citation type="submission" date="2025-09" db="UniProtKB">
        <authorList>
            <consortium name="Ensembl"/>
        </authorList>
    </citation>
    <scope>IDENTIFICATION</scope>
</reference>
<reference evidence="8 9" key="1">
    <citation type="journal article" date="2010" name="Nature">
        <title>The genome of a songbird.</title>
        <authorList>
            <person name="Warren W.C."/>
            <person name="Clayton D.F."/>
            <person name="Ellegren H."/>
            <person name="Arnold A.P."/>
            <person name="Hillier L.W."/>
            <person name="Kunstner A."/>
            <person name="Searle S."/>
            <person name="White S."/>
            <person name="Vilella A.J."/>
            <person name="Fairley S."/>
            <person name="Heger A."/>
            <person name="Kong L."/>
            <person name="Ponting C.P."/>
            <person name="Jarvis E.D."/>
            <person name="Mello C.V."/>
            <person name="Minx P."/>
            <person name="Lovell P."/>
            <person name="Velho T.A."/>
            <person name="Ferris M."/>
            <person name="Balakrishnan C.N."/>
            <person name="Sinha S."/>
            <person name="Blatti C."/>
            <person name="London S.E."/>
            <person name="Li Y."/>
            <person name="Lin Y.C."/>
            <person name="George J."/>
            <person name="Sweedler J."/>
            <person name="Southey B."/>
            <person name="Gunaratne P."/>
            <person name="Watson M."/>
            <person name="Nam K."/>
            <person name="Backstrom N."/>
            <person name="Smeds L."/>
            <person name="Nabholz B."/>
            <person name="Itoh Y."/>
            <person name="Whitney O."/>
            <person name="Pfenning A.R."/>
            <person name="Howard J."/>
            <person name="Volker M."/>
            <person name="Skinner B.M."/>
            <person name="Griffin D.K."/>
            <person name="Ye L."/>
            <person name="McLaren W.M."/>
            <person name="Flicek P."/>
            <person name="Quesada V."/>
            <person name="Velasco G."/>
            <person name="Lopez-Otin C."/>
            <person name="Puente X.S."/>
            <person name="Olender T."/>
            <person name="Lancet D."/>
            <person name="Smit A.F."/>
            <person name="Hubley R."/>
            <person name="Konkel M.K."/>
            <person name="Walker J.A."/>
            <person name="Batzer M.A."/>
            <person name="Gu W."/>
            <person name="Pollock D.D."/>
            <person name="Chen L."/>
            <person name="Cheng Z."/>
            <person name="Eichler E.E."/>
            <person name="Stapley J."/>
            <person name="Slate J."/>
            <person name="Ekblom R."/>
            <person name="Birkhead T."/>
            <person name="Burke T."/>
            <person name="Burt D."/>
            <person name="Scharff C."/>
            <person name="Adam I."/>
            <person name="Richard H."/>
            <person name="Sultan M."/>
            <person name="Soldatov A."/>
            <person name="Lehrach H."/>
            <person name="Edwards S.V."/>
            <person name="Yang S.P."/>
            <person name="Li X."/>
            <person name="Graves T."/>
            <person name="Fulton L."/>
            <person name="Nelson J."/>
            <person name="Chinwalla A."/>
            <person name="Hou S."/>
            <person name="Mardis E.R."/>
            <person name="Wilson R.K."/>
        </authorList>
    </citation>
    <scope>NUCLEOTIDE SEQUENCE [LARGE SCALE GENOMIC DNA]</scope>
</reference>
<dbReference type="InterPro" id="IPR012677">
    <property type="entry name" value="Nucleotide-bd_a/b_plait_sf"/>
</dbReference>
<dbReference type="InterPro" id="IPR035979">
    <property type="entry name" value="RBD_domain_sf"/>
</dbReference>
<feature type="region of interest" description="Disordered" evidence="6">
    <location>
        <begin position="964"/>
        <end position="1011"/>
    </location>
</feature>
<dbReference type="Proteomes" id="UP000007754">
    <property type="component" value="Chromosome 4"/>
</dbReference>
<dbReference type="AlphaFoldDB" id="A0A674HQV6"/>
<dbReference type="PROSITE" id="PS50171">
    <property type="entry name" value="ZF_MATRIN"/>
    <property type="match status" value="1"/>
</dbReference>
<dbReference type="InterPro" id="IPR036236">
    <property type="entry name" value="Znf_C2H2_sf"/>
</dbReference>
<feature type="region of interest" description="Disordered" evidence="6">
    <location>
        <begin position="796"/>
        <end position="836"/>
    </location>
</feature>
<organism evidence="8 9">
    <name type="scientific">Taeniopygia guttata</name>
    <name type="common">Zebra finch</name>
    <name type="synonym">Poephila guttata</name>
    <dbReference type="NCBI Taxonomy" id="59729"/>
    <lineage>
        <taxon>Eukaryota</taxon>
        <taxon>Metazoa</taxon>
        <taxon>Chordata</taxon>
        <taxon>Craniata</taxon>
        <taxon>Vertebrata</taxon>
        <taxon>Euteleostomi</taxon>
        <taxon>Archelosauria</taxon>
        <taxon>Archosauria</taxon>
        <taxon>Dinosauria</taxon>
        <taxon>Saurischia</taxon>
        <taxon>Theropoda</taxon>
        <taxon>Coelurosauria</taxon>
        <taxon>Aves</taxon>
        <taxon>Neognathae</taxon>
        <taxon>Neoaves</taxon>
        <taxon>Telluraves</taxon>
        <taxon>Australaves</taxon>
        <taxon>Passeriformes</taxon>
        <taxon>Passeroidea</taxon>
        <taxon>Estrildidae</taxon>
        <taxon>Estrildinae</taxon>
        <taxon>Taeniopygia</taxon>
    </lineage>
</organism>
<dbReference type="GO" id="GO:0005634">
    <property type="term" value="C:nucleus"/>
    <property type="evidence" value="ECO:0007669"/>
    <property type="project" value="UniProtKB-SubCell"/>
</dbReference>
<feature type="compositionally biased region" description="Basic and acidic residues" evidence="6">
    <location>
        <begin position="826"/>
        <end position="836"/>
    </location>
</feature>
<feature type="region of interest" description="Disordered" evidence="6">
    <location>
        <begin position="928"/>
        <end position="952"/>
    </location>
</feature>
<keyword evidence="3" id="KW-0863">Zinc-finger</keyword>
<dbReference type="GeneTree" id="ENSGT00940000153322"/>
<dbReference type="SUPFAM" id="SSF57667">
    <property type="entry name" value="beta-beta-alpha zinc fingers"/>
    <property type="match status" value="1"/>
</dbReference>
<feature type="compositionally biased region" description="Polar residues" evidence="6">
    <location>
        <begin position="647"/>
        <end position="663"/>
    </location>
</feature>
<feature type="compositionally biased region" description="Basic and acidic residues" evidence="6">
    <location>
        <begin position="1"/>
        <end position="10"/>
    </location>
</feature>
<name>A0A674HQV6_TAEGU</name>
<feature type="region of interest" description="Disordered" evidence="6">
    <location>
        <begin position="851"/>
        <end position="880"/>
    </location>
</feature>